<reference evidence="3" key="1">
    <citation type="submission" date="2023-05" db="EMBL/GenBank/DDBJ databases">
        <title>Anaerotaeda fermentans gen. nov., sp. nov., a novel anaerobic planctomycete of the new family within the order Sedimentisphaerales isolated from Taman Peninsula, Russia.</title>
        <authorList>
            <person name="Khomyakova M.A."/>
            <person name="Merkel A.Y."/>
            <person name="Slobodkin A.I."/>
        </authorList>
    </citation>
    <scope>NUCLEOTIDE SEQUENCE</scope>
    <source>
        <strain evidence="3">M17dextr</strain>
    </source>
</reference>
<comment type="caution">
    <text evidence="3">The sequence shown here is derived from an EMBL/GenBank/DDBJ whole genome shotgun (WGS) entry which is preliminary data.</text>
</comment>
<dbReference type="AlphaFoldDB" id="A0AAW6U1Q5"/>
<dbReference type="Proteomes" id="UP001431776">
    <property type="component" value="Unassembled WGS sequence"/>
</dbReference>
<dbReference type="PANTHER" id="PTHR33619:SF3">
    <property type="entry name" value="POLYSACCHARIDE EXPORT PROTEIN GFCE-RELATED"/>
    <property type="match status" value="1"/>
</dbReference>
<proteinExistence type="predicted"/>
<evidence type="ECO:0000256" key="1">
    <source>
        <dbReference type="SAM" id="MobiDB-lite"/>
    </source>
</evidence>
<dbReference type="Pfam" id="PF10531">
    <property type="entry name" value="SLBB"/>
    <property type="match status" value="2"/>
</dbReference>
<accession>A0AAW6U1Q5</accession>
<evidence type="ECO:0000313" key="4">
    <source>
        <dbReference type="Proteomes" id="UP001431776"/>
    </source>
</evidence>
<dbReference type="EMBL" id="JASCXX010000011">
    <property type="protein sequence ID" value="MDI6449536.1"/>
    <property type="molecule type" value="Genomic_DNA"/>
</dbReference>
<protein>
    <submittedName>
        <fullName evidence="3">SLBB domain-containing protein</fullName>
    </submittedName>
</protein>
<dbReference type="InterPro" id="IPR049712">
    <property type="entry name" value="Poly_export"/>
</dbReference>
<keyword evidence="4" id="KW-1185">Reference proteome</keyword>
<dbReference type="GO" id="GO:0015159">
    <property type="term" value="F:polysaccharide transmembrane transporter activity"/>
    <property type="evidence" value="ECO:0007669"/>
    <property type="project" value="InterPro"/>
</dbReference>
<dbReference type="Gene3D" id="3.10.560.10">
    <property type="entry name" value="Outer membrane lipoprotein wza domain like"/>
    <property type="match status" value="2"/>
</dbReference>
<dbReference type="PANTHER" id="PTHR33619">
    <property type="entry name" value="POLYSACCHARIDE EXPORT PROTEIN GFCE-RELATED"/>
    <property type="match status" value="1"/>
</dbReference>
<gene>
    <name evidence="3" type="ORF">QJ522_10825</name>
</gene>
<evidence type="ECO:0000313" key="3">
    <source>
        <dbReference type="EMBL" id="MDI6449536.1"/>
    </source>
</evidence>
<organism evidence="3 4">
    <name type="scientific">Anaerobaca lacustris</name>
    <dbReference type="NCBI Taxonomy" id="3044600"/>
    <lineage>
        <taxon>Bacteria</taxon>
        <taxon>Pseudomonadati</taxon>
        <taxon>Planctomycetota</taxon>
        <taxon>Phycisphaerae</taxon>
        <taxon>Sedimentisphaerales</taxon>
        <taxon>Anaerobacaceae</taxon>
        <taxon>Anaerobaca</taxon>
    </lineage>
</organism>
<sequence length="536" mass="58436">MAMKTIPGRVAGLVVVIGLSFCLLGCGDRIRPPSAERLTEFEMAGPQGPSVDMDRMRRARMPVGLYRVALGDVLELTMPLTLFPDLPAGVAAIAGTTTRRCRVDDAGSITLPDGRQMSVVGKSLAEIESMVADAYYPQFVKNRPLIYAQVIEYRTRRVQILGGVTRPGFYDLRHDQMSLVALLTEAGGIVDEGAAVIRITSGGRTNGPSAESPDRGLSPLRDVPREHGRVRTGVYGRRAALTRDALSDSPSQMRMRFTPEGRLVTTGWVVLERDGDMLVRAWLDIANGPQKRVVLETAAAKQERLPVALLDGRLLQLEQMLLSGGGGARVHLAVLDSHPDWQRTGEGDYVTSLPDVPYREETGHAIVADLEELSGPVAAAPEETDATIVLPVRGLNIPFADVALDEGDSVVVERLQIQYVTVLGLVRTPGNFPYPVDAQYRLAEVLAFAGGLDMIAAPRYVSVYRLKADGTVASATFRLVDPRHQEELTAQLALAIKPGDVVSVEHTPRTLTNTFLDRYFRLSIGVYLRPEQLWGE</sequence>
<dbReference type="InterPro" id="IPR019554">
    <property type="entry name" value="Soluble_ligand-bd"/>
</dbReference>
<name>A0AAW6U1Q5_9BACT</name>
<feature type="region of interest" description="Disordered" evidence="1">
    <location>
        <begin position="201"/>
        <end position="223"/>
    </location>
</feature>
<evidence type="ECO:0000259" key="2">
    <source>
        <dbReference type="Pfam" id="PF10531"/>
    </source>
</evidence>
<dbReference type="RefSeq" id="WP_349244943.1">
    <property type="nucleotide sequence ID" value="NZ_JASCXX010000011.1"/>
</dbReference>
<feature type="domain" description="Soluble ligand binding" evidence="2">
    <location>
        <begin position="157"/>
        <end position="204"/>
    </location>
</feature>
<feature type="domain" description="Soluble ligand binding" evidence="2">
    <location>
        <begin position="419"/>
        <end position="472"/>
    </location>
</feature>